<sequence>MPAKASTNLIFGTTDIVTSGYVSAEWNRRFYREGYRWMRGAYIKRGTTPQDYLDARELAEEYNNRFKERAA</sequence>
<organism evidence="1 2">
    <name type="scientific">Nibribacter koreensis</name>
    <dbReference type="NCBI Taxonomy" id="1084519"/>
    <lineage>
        <taxon>Bacteria</taxon>
        <taxon>Pseudomonadati</taxon>
        <taxon>Bacteroidota</taxon>
        <taxon>Cytophagia</taxon>
        <taxon>Cytophagales</taxon>
        <taxon>Hymenobacteraceae</taxon>
        <taxon>Nibribacter</taxon>
    </lineage>
</organism>
<protein>
    <recommendedName>
        <fullName evidence="3">YARHG domain-containing protein</fullName>
    </recommendedName>
</protein>
<dbReference type="RefSeq" id="WP_345162767.1">
    <property type="nucleotide sequence ID" value="NZ_BAABGX010000001.1"/>
</dbReference>
<name>A0ABP8FBK8_9BACT</name>
<keyword evidence="2" id="KW-1185">Reference proteome</keyword>
<comment type="caution">
    <text evidence="1">The sequence shown here is derived from an EMBL/GenBank/DDBJ whole genome shotgun (WGS) entry which is preliminary data.</text>
</comment>
<evidence type="ECO:0008006" key="3">
    <source>
        <dbReference type="Google" id="ProtNLM"/>
    </source>
</evidence>
<proteinExistence type="predicted"/>
<dbReference type="EMBL" id="BAABGX010000001">
    <property type="protein sequence ID" value="GAA4299603.1"/>
    <property type="molecule type" value="Genomic_DNA"/>
</dbReference>
<gene>
    <name evidence="1" type="ORF">GCM10023183_09040</name>
</gene>
<reference evidence="2" key="1">
    <citation type="journal article" date="2019" name="Int. J. Syst. Evol. Microbiol.">
        <title>The Global Catalogue of Microorganisms (GCM) 10K type strain sequencing project: providing services to taxonomists for standard genome sequencing and annotation.</title>
        <authorList>
            <consortium name="The Broad Institute Genomics Platform"/>
            <consortium name="The Broad Institute Genome Sequencing Center for Infectious Disease"/>
            <person name="Wu L."/>
            <person name="Ma J."/>
        </authorList>
    </citation>
    <scope>NUCLEOTIDE SEQUENCE [LARGE SCALE GENOMIC DNA]</scope>
    <source>
        <strain evidence="2">JCM 17917</strain>
    </source>
</reference>
<dbReference type="Proteomes" id="UP001501844">
    <property type="component" value="Unassembled WGS sequence"/>
</dbReference>
<evidence type="ECO:0000313" key="1">
    <source>
        <dbReference type="EMBL" id="GAA4299603.1"/>
    </source>
</evidence>
<evidence type="ECO:0000313" key="2">
    <source>
        <dbReference type="Proteomes" id="UP001501844"/>
    </source>
</evidence>
<accession>A0ABP8FBK8</accession>